<reference evidence="2" key="1">
    <citation type="journal article" date="2019" name="Int. J. Syst. Evol. Microbiol.">
        <title>The Global Catalogue of Microorganisms (GCM) 10K type strain sequencing project: providing services to taxonomists for standard genome sequencing and annotation.</title>
        <authorList>
            <consortium name="The Broad Institute Genomics Platform"/>
            <consortium name="The Broad Institute Genome Sequencing Center for Infectious Disease"/>
            <person name="Wu L."/>
            <person name="Ma J."/>
        </authorList>
    </citation>
    <scope>NUCLEOTIDE SEQUENCE [LARGE SCALE GENOMIC DNA]</scope>
    <source>
        <strain evidence="2">CGMCC 1.15399</strain>
    </source>
</reference>
<comment type="caution">
    <text evidence="1">The sequence shown here is derived from an EMBL/GenBank/DDBJ whole genome shotgun (WGS) entry which is preliminary data.</text>
</comment>
<dbReference type="RefSeq" id="WP_281428633.1">
    <property type="nucleotide sequence ID" value="NZ_JAHKRM010000003.1"/>
</dbReference>
<proteinExistence type="predicted"/>
<accession>A0ABW4GY47</accession>
<name>A0ABW4GY47_9ACTN</name>
<dbReference type="EMBL" id="JBHUCM010000075">
    <property type="protein sequence ID" value="MFD1547314.1"/>
    <property type="molecule type" value="Genomic_DNA"/>
</dbReference>
<evidence type="ECO:0000313" key="1">
    <source>
        <dbReference type="EMBL" id="MFD1547314.1"/>
    </source>
</evidence>
<sequence>MQQVIGLLAALLLMGGRARNQLNFATPAVKGKGSRRVSRFLFK</sequence>
<protein>
    <submittedName>
        <fullName evidence="1">Uncharacterized protein</fullName>
    </submittedName>
</protein>
<gene>
    <name evidence="1" type="ORF">ACFSJ0_60520</name>
</gene>
<organism evidence="1 2">
    <name type="scientific">Nonomuraea guangzhouensis</name>
    <dbReference type="NCBI Taxonomy" id="1291555"/>
    <lineage>
        <taxon>Bacteria</taxon>
        <taxon>Bacillati</taxon>
        <taxon>Actinomycetota</taxon>
        <taxon>Actinomycetes</taxon>
        <taxon>Streptosporangiales</taxon>
        <taxon>Streptosporangiaceae</taxon>
        <taxon>Nonomuraea</taxon>
    </lineage>
</organism>
<dbReference type="Proteomes" id="UP001597097">
    <property type="component" value="Unassembled WGS sequence"/>
</dbReference>
<keyword evidence="2" id="KW-1185">Reference proteome</keyword>
<evidence type="ECO:0000313" key="2">
    <source>
        <dbReference type="Proteomes" id="UP001597097"/>
    </source>
</evidence>